<evidence type="ECO:0000256" key="3">
    <source>
        <dbReference type="ARBA" id="ARBA00012865"/>
    </source>
</evidence>
<dbReference type="InterPro" id="IPR012338">
    <property type="entry name" value="Beta-lactam/transpept-like"/>
</dbReference>
<evidence type="ECO:0000256" key="1">
    <source>
        <dbReference type="ARBA" id="ARBA00001526"/>
    </source>
</evidence>
<accession>A0ABY5SYU4</accession>
<comment type="catalytic activity">
    <reaction evidence="1">
        <text>a beta-lactam + H2O = a substituted beta-amino acid</text>
        <dbReference type="Rhea" id="RHEA:20401"/>
        <dbReference type="ChEBI" id="CHEBI:15377"/>
        <dbReference type="ChEBI" id="CHEBI:35627"/>
        <dbReference type="ChEBI" id="CHEBI:140347"/>
        <dbReference type="EC" id="3.5.2.6"/>
    </reaction>
</comment>
<dbReference type="Proteomes" id="UP001065265">
    <property type="component" value="Chromosome"/>
</dbReference>
<dbReference type="EC" id="3.5.2.6" evidence="3"/>
<dbReference type="EMBL" id="CP092471">
    <property type="protein sequence ID" value="UVI39350.1"/>
    <property type="molecule type" value="Genomic_DNA"/>
</dbReference>
<comment type="similarity">
    <text evidence="2">Belongs to the class-A beta-lactamase family.</text>
</comment>
<reference evidence="6" key="1">
    <citation type="submission" date="2022-02" db="EMBL/GenBank/DDBJ databases">
        <title>Qipengyuania spongiae sp. nov., isolated from marine sponge.</title>
        <authorList>
            <person name="Li Z."/>
            <person name="Zhang M."/>
        </authorList>
    </citation>
    <scope>NUCLEOTIDE SEQUENCE</scope>
    <source>
        <strain evidence="6">PHS-Z21</strain>
    </source>
</reference>
<evidence type="ECO:0000259" key="5">
    <source>
        <dbReference type="Pfam" id="PF13354"/>
    </source>
</evidence>
<dbReference type="NCBIfam" id="NF033103">
    <property type="entry name" value="bla_class_A"/>
    <property type="match status" value="1"/>
</dbReference>
<dbReference type="InterPro" id="IPR045155">
    <property type="entry name" value="Beta-lactam_cat"/>
</dbReference>
<dbReference type="PANTHER" id="PTHR35333:SF3">
    <property type="entry name" value="BETA-LACTAMASE-TYPE TRANSPEPTIDASE FOLD CONTAINING PROTEIN"/>
    <property type="match status" value="1"/>
</dbReference>
<keyword evidence="7" id="KW-1185">Reference proteome</keyword>
<evidence type="ECO:0000313" key="7">
    <source>
        <dbReference type="Proteomes" id="UP001065265"/>
    </source>
</evidence>
<dbReference type="SUPFAM" id="SSF56601">
    <property type="entry name" value="beta-lactamase/transpeptidase-like"/>
    <property type="match status" value="1"/>
</dbReference>
<evidence type="ECO:0000256" key="4">
    <source>
        <dbReference type="ARBA" id="ARBA00030171"/>
    </source>
</evidence>
<evidence type="ECO:0000256" key="2">
    <source>
        <dbReference type="ARBA" id="ARBA00009009"/>
    </source>
</evidence>
<organism evidence="6 7">
    <name type="scientific">Qipengyuania spongiae</name>
    <dbReference type="NCBI Taxonomy" id="2909673"/>
    <lineage>
        <taxon>Bacteria</taxon>
        <taxon>Pseudomonadati</taxon>
        <taxon>Pseudomonadota</taxon>
        <taxon>Alphaproteobacteria</taxon>
        <taxon>Sphingomonadales</taxon>
        <taxon>Erythrobacteraceae</taxon>
        <taxon>Qipengyuania</taxon>
    </lineage>
</organism>
<proteinExistence type="inferred from homology"/>
<dbReference type="PANTHER" id="PTHR35333">
    <property type="entry name" value="BETA-LACTAMASE"/>
    <property type="match status" value="1"/>
</dbReference>
<name>A0ABY5SYU4_9SPHN</name>
<dbReference type="RefSeq" id="WP_265558618.1">
    <property type="nucleotide sequence ID" value="NZ_CP092471.1"/>
</dbReference>
<evidence type="ECO:0000313" key="6">
    <source>
        <dbReference type="EMBL" id="UVI39350.1"/>
    </source>
</evidence>
<dbReference type="PRINTS" id="PR00118">
    <property type="entry name" value="BLACTAMASEA"/>
</dbReference>
<dbReference type="PROSITE" id="PS51318">
    <property type="entry name" value="TAT"/>
    <property type="match status" value="1"/>
</dbReference>
<dbReference type="InterPro" id="IPR000871">
    <property type="entry name" value="Beta-lactam_class-A"/>
</dbReference>
<protein>
    <recommendedName>
        <fullName evidence="3">beta-lactamase</fullName>
        <ecNumber evidence="3">3.5.2.6</ecNumber>
    </recommendedName>
    <alternativeName>
        <fullName evidence="4">Penicillinase</fullName>
    </alternativeName>
</protein>
<sequence>MDRRAFLASGVAGLSALGAAACVPPEASEAGRLPAALRLVEVSTGGRFGVAIHDPAAGRTIAHNGTERFALASTFKLSLAAFALAEQQAGRIDLDERTRWSEADFVSHRPFTEERTATGATWRELARAAQTLSDNVAANLLLKRLGGPEALTAFWRSIGDEASRLDRFETDLNRVPPGDLRDTTTPAAMARTVHTLLFAGPLAPETRAQLRQWMVATETGMERVRAGLPRAWEAGDKTGSSGNWPDAPYVRGDIGFVVGPRGQPLTFAAYHRSPLLEPVAAARVDAGFAAIGRLLADYIRRSPAMPGA</sequence>
<dbReference type="Gene3D" id="3.40.710.10">
    <property type="entry name" value="DD-peptidase/beta-lactamase superfamily"/>
    <property type="match status" value="1"/>
</dbReference>
<dbReference type="InterPro" id="IPR006311">
    <property type="entry name" value="TAT_signal"/>
</dbReference>
<dbReference type="PROSITE" id="PS51257">
    <property type="entry name" value="PROKAR_LIPOPROTEIN"/>
    <property type="match status" value="1"/>
</dbReference>
<gene>
    <name evidence="6" type="primary">bla</name>
    <name evidence="6" type="ORF">L1F33_14160</name>
</gene>
<dbReference type="Pfam" id="PF13354">
    <property type="entry name" value="Beta-lactamase2"/>
    <property type="match status" value="1"/>
</dbReference>
<feature type="domain" description="Beta-lactamase class A catalytic" evidence="5">
    <location>
        <begin position="49"/>
        <end position="269"/>
    </location>
</feature>